<dbReference type="PANTHER" id="PTHR18881:SF2">
    <property type="entry name" value="POLYAMINE-MODULATED FACTOR 1-BINDING PROTEIN 1"/>
    <property type="match status" value="1"/>
</dbReference>
<keyword evidence="3" id="KW-1185">Reference proteome</keyword>
<dbReference type="InterPro" id="IPR037391">
    <property type="entry name" value="PMF1-bd"/>
</dbReference>
<reference evidence="2 3" key="1">
    <citation type="journal article" date="2019" name="Sci. Data">
        <title>Hybrid genome assembly and annotation of Danionella translucida.</title>
        <authorList>
            <person name="Kadobianskyi M."/>
            <person name="Schulze L."/>
            <person name="Schuelke M."/>
            <person name="Judkewitz B."/>
        </authorList>
    </citation>
    <scope>NUCLEOTIDE SEQUENCE [LARGE SCALE GENOMIC DNA]</scope>
    <source>
        <strain evidence="2 3">Bolton</strain>
    </source>
</reference>
<evidence type="ECO:0008006" key="4">
    <source>
        <dbReference type="Google" id="ProtNLM"/>
    </source>
</evidence>
<dbReference type="STRING" id="623744.A0A553RDF9"/>
<dbReference type="SUPFAM" id="SSF57997">
    <property type="entry name" value="Tropomyosin"/>
    <property type="match status" value="1"/>
</dbReference>
<organism evidence="2 3">
    <name type="scientific">Danionella cerebrum</name>
    <dbReference type="NCBI Taxonomy" id="2873325"/>
    <lineage>
        <taxon>Eukaryota</taxon>
        <taxon>Metazoa</taxon>
        <taxon>Chordata</taxon>
        <taxon>Craniata</taxon>
        <taxon>Vertebrata</taxon>
        <taxon>Euteleostomi</taxon>
        <taxon>Actinopterygii</taxon>
        <taxon>Neopterygii</taxon>
        <taxon>Teleostei</taxon>
        <taxon>Ostariophysi</taxon>
        <taxon>Cypriniformes</taxon>
        <taxon>Danionidae</taxon>
        <taxon>Danioninae</taxon>
        <taxon>Danionella</taxon>
    </lineage>
</organism>
<feature type="coiled-coil region" evidence="1">
    <location>
        <begin position="305"/>
        <end position="553"/>
    </location>
</feature>
<feature type="coiled-coil region" evidence="1">
    <location>
        <begin position="179"/>
        <end position="227"/>
    </location>
</feature>
<accession>A0A553RDF9</accession>
<protein>
    <recommendedName>
        <fullName evidence="4">Polyamine-modulated factor 1-binding protein 1</fullName>
    </recommendedName>
</protein>
<dbReference type="PANTHER" id="PTHR18881">
    <property type="entry name" value="POLYAMINE-MODULATED FACTOR 1-BINDING PROTEIN 1-RELATED"/>
    <property type="match status" value="1"/>
</dbReference>
<dbReference type="Proteomes" id="UP000316079">
    <property type="component" value="Unassembled WGS sequence"/>
</dbReference>
<evidence type="ECO:0000256" key="1">
    <source>
        <dbReference type="SAM" id="Coils"/>
    </source>
</evidence>
<dbReference type="GO" id="GO:0007283">
    <property type="term" value="P:spermatogenesis"/>
    <property type="evidence" value="ECO:0007669"/>
    <property type="project" value="TreeGrafter"/>
</dbReference>
<dbReference type="OrthoDB" id="6350415at2759"/>
<name>A0A553RDF9_9TELE</name>
<keyword evidence="1" id="KW-0175">Coiled coil</keyword>
<gene>
    <name evidence="2" type="ORF">DNTS_022585</name>
</gene>
<dbReference type="EMBL" id="SRMA01024769">
    <property type="protein sequence ID" value="TRZ00206.1"/>
    <property type="molecule type" value="Genomic_DNA"/>
</dbReference>
<comment type="caution">
    <text evidence="2">The sequence shown here is derived from an EMBL/GenBank/DDBJ whole genome shotgun (WGS) entry which is preliminary data.</text>
</comment>
<evidence type="ECO:0000313" key="2">
    <source>
        <dbReference type="EMBL" id="TRZ00206.1"/>
    </source>
</evidence>
<feature type="coiled-coil region" evidence="1">
    <location>
        <begin position="596"/>
        <end position="644"/>
    </location>
</feature>
<dbReference type="AlphaFoldDB" id="A0A553RDF9"/>
<evidence type="ECO:0000313" key="3">
    <source>
        <dbReference type="Proteomes" id="UP000316079"/>
    </source>
</evidence>
<feature type="coiled-coil region" evidence="1">
    <location>
        <begin position="733"/>
        <end position="781"/>
    </location>
</feature>
<proteinExistence type="predicted"/>
<sequence>MLLLMMLLGEAKCTEETPSKYEEQMEQLCDLRTEEYKRQLDDQEPQITQNRKHWDGVGQQLDTHNRKEVTVDEVPSREAALQNLDTELPQLKAGLLGAEKQASDTETRLQPLSESLELCKLKYQTYQLKTTHLETSLHSREQALKEAHSQLICLRSQTEALLEALHVQKSQLESGDDVISSLSQQLRETRKELEISRKQSKESKLLISTLKDTAASLHHEVEEQEANLLKTHADFSMYQASHLHANSDYESQRSRVEELEHALFQSQKCCNQSAQELRVCQLELARHQNCNTAVVVDDTQRQKQLNALEMKVSSLEEELQAAQRLCDQEIQKRDALLRQSEADLLLAREEIQNWVAEVERQAISARGLEWNLKRLKKVKRQKDKECTSLKTQLLQLREQLRDANSTLKDTAQKLMLQQEKLQVLEETQHRAHEQLSQRAAELQRAEKTERKLQADLKIVTDCLENTNQEVRDLRKLVELMKAEASSSRQEVLNTQQEAVRLQQEKQQVHEELITNKKSLSTLKTKISRLKLDLDQAQERVRLRVQEAAEADQRDIEMRLELSAANTKQKEQMELLVQYSRDLASQQSQQCCLQRCLIQLTEERADLEEKLQRMRSYLQKERTESNNSQEELQACERRLAELLSHHSRSQLWVHEKDQEVLMLRIEMDVLRENYSSKASEVVALHTQLDALKQKCSAAMFEVEVLQQCLGDARTDNSRLHKESELVVTNVNQWIKEQKLSNEKLSLRLKEQSTQIILLTTQRDNLQENVNSLLKEMGREKTELGTDQGSSHTRSWILSLGDAGGLAKLDTGATLDQASVVPLHLDAGLPPDLDSGGELDLVLEWHRIWKLECCWIWILQQTWTRLLEWHQIWRLE</sequence>